<gene>
    <name evidence="4" type="primary">pth</name>
    <name evidence="5" type="ORF">EVJ47_01760</name>
</gene>
<reference evidence="5 6" key="1">
    <citation type="submission" date="2019-01" db="EMBL/GenBank/DDBJ databases">
        <title>Insights into ecological role of a new deltaproteobacterial order Candidatus Sinidesulfobacterales (Sva0485) by metagenomics and metatranscriptomics.</title>
        <authorList>
            <person name="Tan S."/>
            <person name="Liu J."/>
            <person name="Fang Y."/>
            <person name="Hedlund B.P."/>
            <person name="Lian Z.H."/>
            <person name="Huang L.Y."/>
            <person name="Li J.T."/>
            <person name="Huang L.N."/>
            <person name="Li W.J."/>
            <person name="Jiang H.C."/>
            <person name="Dong H.L."/>
            <person name="Shu W.S."/>
        </authorList>
    </citation>
    <scope>NUCLEOTIDE SEQUENCE [LARGE SCALE GENOMIC DNA]</scope>
    <source>
        <strain evidence="5">AP3</strain>
    </source>
</reference>
<evidence type="ECO:0000256" key="3">
    <source>
        <dbReference type="ARBA" id="ARBA00022884"/>
    </source>
</evidence>
<feature type="site" description="Discriminates between blocked and unblocked aminoacyl-tRNA" evidence="4">
    <location>
        <position position="12"/>
    </location>
</feature>
<name>A0A519BCR6_9DELT</name>
<evidence type="ECO:0000256" key="1">
    <source>
        <dbReference type="ARBA" id="ARBA00022555"/>
    </source>
</evidence>
<organism evidence="5 6">
    <name type="scientific">Candidatus Acidulodesulfobacterium ferriphilum</name>
    <dbReference type="NCBI Taxonomy" id="2597223"/>
    <lineage>
        <taxon>Bacteria</taxon>
        <taxon>Deltaproteobacteria</taxon>
        <taxon>Candidatus Acidulodesulfobacterales</taxon>
        <taxon>Candidatus Acidulodesulfobacterium</taxon>
    </lineage>
</organism>
<evidence type="ECO:0000256" key="2">
    <source>
        <dbReference type="ARBA" id="ARBA00022801"/>
    </source>
</evidence>
<dbReference type="GO" id="GO:0000049">
    <property type="term" value="F:tRNA binding"/>
    <property type="evidence" value="ECO:0007669"/>
    <property type="project" value="UniProtKB-UniRule"/>
</dbReference>
<dbReference type="SUPFAM" id="SSF53178">
    <property type="entry name" value="Peptidyl-tRNA hydrolase-like"/>
    <property type="match status" value="1"/>
</dbReference>
<evidence type="ECO:0000313" key="5">
    <source>
        <dbReference type="EMBL" id="RZD15027.1"/>
    </source>
</evidence>
<protein>
    <recommendedName>
        <fullName evidence="4">Peptidyl-tRNA hydrolase</fullName>
        <shortName evidence="4">Pth</shortName>
        <ecNumber evidence="4">3.1.1.29</ecNumber>
    </recommendedName>
</protein>
<comment type="caution">
    <text evidence="5">The sequence shown here is derived from an EMBL/GenBank/DDBJ whole genome shotgun (WGS) entry which is preliminary data.</text>
</comment>
<proteinExistence type="inferred from homology"/>
<feature type="active site" description="Proton acceptor" evidence="4">
    <location>
        <position position="22"/>
    </location>
</feature>
<dbReference type="HAMAP" id="MF_00083">
    <property type="entry name" value="Pept_tRNA_hydro_bact"/>
    <property type="match status" value="1"/>
</dbReference>
<evidence type="ECO:0000256" key="4">
    <source>
        <dbReference type="HAMAP-Rule" id="MF_00083"/>
    </source>
</evidence>
<sequence length="199" mass="22046">MTSDVFIFGLGNPGQEYSFSRHNFGFIALDSFSKEYDFPAFSHKKNYLISNKTVSDKNVYLIKPLTYMNLSGKAVKEALNKHGIFKISDNSGTSNIILIHDDLDLGFGSYKIKFGGSGGSHNGVNSVINSLQSKNFIRVKLGINSSDRTKFDAGADYVLSNFSKEEIKKIPDILKIINEILLVIISDGLTKAMNAFSRK</sequence>
<dbReference type="GO" id="GO:0006515">
    <property type="term" value="P:protein quality control for misfolded or incompletely synthesized proteins"/>
    <property type="evidence" value="ECO:0007669"/>
    <property type="project" value="UniProtKB-UniRule"/>
</dbReference>
<comment type="catalytic activity">
    <reaction evidence="4">
        <text>an N-acyl-L-alpha-aminoacyl-tRNA + H2O = an N-acyl-L-amino acid + a tRNA + H(+)</text>
        <dbReference type="Rhea" id="RHEA:54448"/>
        <dbReference type="Rhea" id="RHEA-COMP:10123"/>
        <dbReference type="Rhea" id="RHEA-COMP:13883"/>
        <dbReference type="ChEBI" id="CHEBI:15377"/>
        <dbReference type="ChEBI" id="CHEBI:15378"/>
        <dbReference type="ChEBI" id="CHEBI:59874"/>
        <dbReference type="ChEBI" id="CHEBI:78442"/>
        <dbReference type="ChEBI" id="CHEBI:138191"/>
        <dbReference type="EC" id="3.1.1.29"/>
    </reaction>
</comment>
<keyword evidence="4" id="KW-0963">Cytoplasm</keyword>
<keyword evidence="2 4" id="KW-0378">Hydrolase</keyword>
<comment type="function">
    <text evidence="4">Catalyzes the release of premature peptidyl moieties from peptidyl-tRNA molecules trapped in stalled 50S ribosomal subunits, and thus maintains levels of free tRNAs and 50S ribosomes.</text>
</comment>
<dbReference type="Gene3D" id="3.40.50.1470">
    <property type="entry name" value="Peptidyl-tRNA hydrolase"/>
    <property type="match status" value="1"/>
</dbReference>
<dbReference type="PANTHER" id="PTHR17224:SF1">
    <property type="entry name" value="PEPTIDYL-TRNA HYDROLASE"/>
    <property type="match status" value="1"/>
</dbReference>
<dbReference type="CDD" id="cd00462">
    <property type="entry name" value="PTH"/>
    <property type="match status" value="1"/>
</dbReference>
<dbReference type="EMBL" id="SGBD01000001">
    <property type="protein sequence ID" value="RZD15027.1"/>
    <property type="molecule type" value="Genomic_DNA"/>
</dbReference>
<dbReference type="InterPro" id="IPR001328">
    <property type="entry name" value="Pept_tRNA_hydro"/>
</dbReference>
<comment type="subcellular location">
    <subcellularLocation>
        <location evidence="4">Cytoplasm</location>
    </subcellularLocation>
</comment>
<comment type="similarity">
    <text evidence="4">Belongs to the PTH family.</text>
</comment>
<dbReference type="AlphaFoldDB" id="A0A519BCR6"/>
<dbReference type="NCBIfam" id="TIGR00447">
    <property type="entry name" value="pth"/>
    <property type="match status" value="1"/>
</dbReference>
<dbReference type="EC" id="3.1.1.29" evidence="4"/>
<dbReference type="Proteomes" id="UP000320813">
    <property type="component" value="Unassembled WGS sequence"/>
</dbReference>
<dbReference type="GO" id="GO:0005737">
    <property type="term" value="C:cytoplasm"/>
    <property type="evidence" value="ECO:0007669"/>
    <property type="project" value="UniProtKB-SubCell"/>
</dbReference>
<comment type="subunit">
    <text evidence="4">Monomer.</text>
</comment>
<dbReference type="PANTHER" id="PTHR17224">
    <property type="entry name" value="PEPTIDYL-TRNA HYDROLASE"/>
    <property type="match status" value="1"/>
</dbReference>
<dbReference type="GO" id="GO:0004045">
    <property type="term" value="F:peptidyl-tRNA hydrolase activity"/>
    <property type="evidence" value="ECO:0007669"/>
    <property type="project" value="UniProtKB-UniRule"/>
</dbReference>
<comment type="function">
    <text evidence="4">Hydrolyzes ribosome-free peptidyl-tRNAs (with 1 or more amino acids incorporated), which drop off the ribosome during protein synthesis, or as a result of ribosome stalling.</text>
</comment>
<dbReference type="InterPro" id="IPR036416">
    <property type="entry name" value="Pept_tRNA_hydro_sf"/>
</dbReference>
<feature type="site" description="Stabilizes the basic form of H active site to accept a proton" evidence="4">
    <location>
        <position position="101"/>
    </location>
</feature>
<feature type="binding site" evidence="4">
    <location>
        <position position="17"/>
    </location>
    <ligand>
        <name>tRNA</name>
        <dbReference type="ChEBI" id="CHEBI:17843"/>
    </ligand>
</feature>
<accession>A0A519BCR6</accession>
<feature type="binding site" evidence="4">
    <location>
        <position position="69"/>
    </location>
    <ligand>
        <name>tRNA</name>
        <dbReference type="ChEBI" id="CHEBI:17843"/>
    </ligand>
</feature>
<keyword evidence="3 4" id="KW-0694">RNA-binding</keyword>
<dbReference type="GO" id="GO:0072344">
    <property type="term" value="P:rescue of stalled ribosome"/>
    <property type="evidence" value="ECO:0007669"/>
    <property type="project" value="UniProtKB-UniRule"/>
</dbReference>
<evidence type="ECO:0000313" key="6">
    <source>
        <dbReference type="Proteomes" id="UP000320813"/>
    </source>
</evidence>
<feature type="binding site" evidence="4">
    <location>
        <position position="122"/>
    </location>
    <ligand>
        <name>tRNA</name>
        <dbReference type="ChEBI" id="CHEBI:17843"/>
    </ligand>
</feature>
<dbReference type="Pfam" id="PF01195">
    <property type="entry name" value="Pept_tRNA_hydro"/>
    <property type="match status" value="1"/>
</dbReference>
<keyword evidence="1 4" id="KW-0820">tRNA-binding</keyword>
<feature type="binding site" evidence="4">
    <location>
        <position position="67"/>
    </location>
    <ligand>
        <name>tRNA</name>
        <dbReference type="ChEBI" id="CHEBI:17843"/>
    </ligand>
</feature>